<dbReference type="InterPro" id="IPR011049">
    <property type="entry name" value="Serralysin-like_metalloprot_C"/>
</dbReference>
<evidence type="ECO:0000313" key="3">
    <source>
        <dbReference type="Proteomes" id="UP001224812"/>
    </source>
</evidence>
<feature type="non-terminal residue" evidence="2">
    <location>
        <position position="1"/>
    </location>
</feature>
<dbReference type="PANTHER" id="PTHR24637">
    <property type="entry name" value="COLLAGEN"/>
    <property type="match status" value="1"/>
</dbReference>
<organism evidence="2 3">
    <name type="scientific">Phocoenobacter skyensis</name>
    <dbReference type="NCBI Taxonomy" id="97481"/>
    <lineage>
        <taxon>Bacteria</taxon>
        <taxon>Pseudomonadati</taxon>
        <taxon>Pseudomonadota</taxon>
        <taxon>Gammaproteobacteria</taxon>
        <taxon>Pasteurellales</taxon>
        <taxon>Pasteurellaceae</taxon>
        <taxon>Phocoenobacter</taxon>
    </lineage>
</organism>
<keyword evidence="3" id="KW-1185">Reference proteome</keyword>
<dbReference type="PANTHER" id="PTHR24637:SF421">
    <property type="entry name" value="CUTICLE COLLAGEN DPY-2"/>
    <property type="match status" value="1"/>
</dbReference>
<dbReference type="Pfam" id="PF05662">
    <property type="entry name" value="YadA_stalk"/>
    <property type="match status" value="1"/>
</dbReference>
<name>A0ABT9JL35_9PAST</name>
<protein>
    <recommendedName>
        <fullName evidence="1">Trimeric autotransporter adhesin YadA-like stalk domain-containing protein</fullName>
    </recommendedName>
</protein>
<reference evidence="2 3" key="1">
    <citation type="journal article" date="2023" name="Front. Microbiol.">
        <title>Phylogeography and host specificity of Pasteurellaceae pathogenic to sea-farmed fish in the north-east Atlantic.</title>
        <authorList>
            <person name="Gulla S."/>
            <person name="Colquhoun D.J."/>
            <person name="Olsen A.B."/>
            <person name="Spilsberg B."/>
            <person name="Lagesen K."/>
            <person name="Aakesson C.P."/>
            <person name="Strom S."/>
            <person name="Manji F."/>
            <person name="Birkbeck T.H."/>
            <person name="Nilsen H.K."/>
        </authorList>
    </citation>
    <scope>NUCLEOTIDE SEQUENCE [LARGE SCALE GENOMIC DNA]</scope>
    <source>
        <strain evidence="2 3">VIO11850</strain>
    </source>
</reference>
<dbReference type="InterPro" id="IPR008635">
    <property type="entry name" value="Coiled_stalk_dom"/>
</dbReference>
<dbReference type="Gene3D" id="6.10.250.2120">
    <property type="match status" value="1"/>
</dbReference>
<dbReference type="SUPFAM" id="SSF101967">
    <property type="entry name" value="Adhesin YadA, collagen-binding domain"/>
    <property type="match status" value="1"/>
</dbReference>
<gene>
    <name evidence="2" type="ORF">QJT92_06225</name>
</gene>
<feature type="domain" description="Trimeric autotransporter adhesin YadA-like stalk" evidence="1">
    <location>
        <begin position="521"/>
        <end position="553"/>
    </location>
</feature>
<evidence type="ECO:0000313" key="2">
    <source>
        <dbReference type="EMBL" id="MDP8085522.1"/>
    </source>
</evidence>
<comment type="caution">
    <text evidence="2">The sequence shown here is derived from an EMBL/GenBank/DDBJ whole genome shotgun (WGS) entry which is preliminary data.</text>
</comment>
<dbReference type="Proteomes" id="UP001224812">
    <property type="component" value="Unassembled WGS sequence"/>
</dbReference>
<evidence type="ECO:0000259" key="1">
    <source>
        <dbReference type="Pfam" id="PF05662"/>
    </source>
</evidence>
<accession>A0ABT9JL35</accession>
<sequence>ISIDTTTTAGKVDLKVNVDNSTLEVANGKVSVKNGGISTDKLANDAVTEAKIADALLTELKAKSREKVQGTSKEIVVTANNADENADGRVFTVALADEVKAKLDNLATNPNTTYLNREGSNIGGNKAIFGKNVGKSIISDANGTQLVQEKAVKAYVDAVDTKVTDLGTTVTSLGDTLTTEITKVGKTSKEEVKVVADSGITVATTPATDEKGAIFTLDLDAAKVKDITGTTNLATEYLKVDGSNMGGDAAKSTFGSVVGKAVIDDENGTQLVQEKAVKTYVDTAIDKVGKAKDGKDGYIGVDGKDGINGVGIDGKDGISVKGAKGEVGINGNDGISIKGEDGKDGSIGLSGKDGITVKGKDGKDGVTIRGEDGANGTNGVIGLNGHDGIDGQNGKAVSADIKVVNGRPGVDGTDGLTRVVYEDKAGVTHTVATFDDGLVFKGDVGEKVTRKLNDTLNIKGGVTAADKLTDNNIGVVNDGANGLAVKLAKELTGLNSIVFGAAKGDNVVSISAEGVNAGGKRITNVGDATADTDAVNYKQLKAIETAVVNAGAGLKFTGNTADEVAVAAGNTLVVEGQKGSCHNG</sequence>
<proteinExistence type="predicted"/>
<dbReference type="EMBL" id="JASAVS010000011">
    <property type="protein sequence ID" value="MDP8085522.1"/>
    <property type="molecule type" value="Genomic_DNA"/>
</dbReference>